<accession>A0A1W2A0R4</accession>
<sequence>MEWNVTKLSAVRQCHRKFYFGYEASNFHFTYPFRRKAFELSKMQSLKMWQGSLVDFAITSMIIPVYKRKKKPEYAQVANGLVELAKRQFDFSKNRYYHLPELSRTEVGNDFLILDIHENGVDFLQDDVDQVYDTIHRIVLAFPDYPSPDSDKSMDEYLSSARYLRADVRYFEFDFDGVIIKPQIDLVRHNGKMADIIDWKVSDQDNADYSRQLILEGIVSYHYLKNWYQEKGWTPLPQMKDFSVYEINLLTGVVKAHPFTVENTAIALDDVYALREEQDILSQNKKWDEVDLEKDYQSTDKTETCMMCKFKLLCKHLVLNNFSYDEDKYSKLVQVKQLA</sequence>
<dbReference type="OrthoDB" id="7888926at2"/>
<gene>
    <name evidence="1" type="ORF">SAMN04488101_101207</name>
</gene>
<evidence type="ECO:0000313" key="1">
    <source>
        <dbReference type="EMBL" id="SMC54011.1"/>
    </source>
</evidence>
<evidence type="ECO:0000313" key="2">
    <source>
        <dbReference type="Proteomes" id="UP000192678"/>
    </source>
</evidence>
<dbReference type="STRING" id="475255.SAMN04488101_101207"/>
<proteinExistence type="predicted"/>
<dbReference type="AlphaFoldDB" id="A0A1W2A0R4"/>
<reference evidence="1 2" key="1">
    <citation type="submission" date="2017-04" db="EMBL/GenBank/DDBJ databases">
        <authorList>
            <person name="Afonso C.L."/>
            <person name="Miller P.J."/>
            <person name="Scott M.A."/>
            <person name="Spackman E."/>
            <person name="Goraichik I."/>
            <person name="Dimitrov K.M."/>
            <person name="Suarez D.L."/>
            <person name="Swayne D.E."/>
        </authorList>
    </citation>
    <scope>NUCLEOTIDE SEQUENCE [LARGE SCALE GENOMIC DNA]</scope>
    <source>
        <strain evidence="1 2">DSM 19625</strain>
    </source>
</reference>
<organism evidence="1 2">
    <name type="scientific">Pedobacter nyackensis</name>
    <dbReference type="NCBI Taxonomy" id="475255"/>
    <lineage>
        <taxon>Bacteria</taxon>
        <taxon>Pseudomonadati</taxon>
        <taxon>Bacteroidota</taxon>
        <taxon>Sphingobacteriia</taxon>
        <taxon>Sphingobacteriales</taxon>
        <taxon>Sphingobacteriaceae</taxon>
        <taxon>Pedobacter</taxon>
    </lineage>
</organism>
<dbReference type="EMBL" id="FWYB01000001">
    <property type="protein sequence ID" value="SMC54011.1"/>
    <property type="molecule type" value="Genomic_DNA"/>
</dbReference>
<dbReference type="Proteomes" id="UP000192678">
    <property type="component" value="Unassembled WGS sequence"/>
</dbReference>
<name>A0A1W2A0R4_9SPHI</name>
<dbReference type="RefSeq" id="WP_144009353.1">
    <property type="nucleotide sequence ID" value="NZ_FWYB01000001.1"/>
</dbReference>
<keyword evidence="2" id="KW-1185">Reference proteome</keyword>
<evidence type="ECO:0008006" key="3">
    <source>
        <dbReference type="Google" id="ProtNLM"/>
    </source>
</evidence>
<protein>
    <recommendedName>
        <fullName evidence="3">PD-(D/E)XK nuclease superfamily protein</fullName>
    </recommendedName>
</protein>